<evidence type="ECO:0000313" key="4">
    <source>
        <dbReference type="Proteomes" id="UP000479710"/>
    </source>
</evidence>
<dbReference type="AlphaFoldDB" id="A0A6G1CBJ1"/>
<reference evidence="3 4" key="1">
    <citation type="submission" date="2019-11" db="EMBL/GenBank/DDBJ databases">
        <title>Whole genome sequence of Oryza granulata.</title>
        <authorList>
            <person name="Li W."/>
        </authorList>
    </citation>
    <scope>NUCLEOTIDE SEQUENCE [LARGE SCALE GENOMIC DNA]</scope>
    <source>
        <strain evidence="4">cv. Menghai</strain>
        <tissue evidence="3">Leaf</tissue>
    </source>
</reference>
<comment type="caution">
    <text evidence="3">The sequence shown here is derived from an EMBL/GenBank/DDBJ whole genome shotgun (WGS) entry which is preliminary data.</text>
</comment>
<dbReference type="OrthoDB" id="687262at2759"/>
<evidence type="ECO:0000313" key="3">
    <source>
        <dbReference type="EMBL" id="KAF0897848.1"/>
    </source>
</evidence>
<dbReference type="PANTHER" id="PTHR45224:SF5">
    <property type="entry name" value="OS02G0311800 PROTEIN"/>
    <property type="match status" value="1"/>
</dbReference>
<keyword evidence="2" id="KW-0732">Signal</keyword>
<dbReference type="Proteomes" id="UP000479710">
    <property type="component" value="Unassembled WGS sequence"/>
</dbReference>
<organism evidence="3 4">
    <name type="scientific">Oryza meyeriana var. granulata</name>
    <dbReference type="NCBI Taxonomy" id="110450"/>
    <lineage>
        <taxon>Eukaryota</taxon>
        <taxon>Viridiplantae</taxon>
        <taxon>Streptophyta</taxon>
        <taxon>Embryophyta</taxon>
        <taxon>Tracheophyta</taxon>
        <taxon>Spermatophyta</taxon>
        <taxon>Magnoliopsida</taxon>
        <taxon>Liliopsida</taxon>
        <taxon>Poales</taxon>
        <taxon>Poaceae</taxon>
        <taxon>BOP clade</taxon>
        <taxon>Oryzoideae</taxon>
        <taxon>Oryzeae</taxon>
        <taxon>Oryzinae</taxon>
        <taxon>Oryza</taxon>
        <taxon>Oryza meyeriana</taxon>
    </lineage>
</organism>
<evidence type="ECO:0000256" key="2">
    <source>
        <dbReference type="SAM" id="SignalP"/>
    </source>
</evidence>
<sequence length="208" mass="23350">MLKLEPPVFLKMLVLLALVLLELVLLPLVDGGQHHLLAKGYTHQEGSQSSISPIDLGARRTPSPTQETDDVVDDVDAEETETINVDEDSRTDKRLNWTASAWLHNSKDPVDGIGRKAEQYWADVTVEYNKTTENSPSTKNREDREKMIEIQQSLADKKIEAAKLNHEAAHEQTKVAQVWKGFQLVSVLYGVAVDMGVHVEEDKRLMVI</sequence>
<name>A0A6G1CBJ1_9ORYZ</name>
<evidence type="ECO:0000256" key="1">
    <source>
        <dbReference type="SAM" id="MobiDB-lite"/>
    </source>
</evidence>
<protein>
    <submittedName>
        <fullName evidence="3">Uncharacterized protein</fullName>
    </submittedName>
</protein>
<dbReference type="PANTHER" id="PTHR45224">
    <property type="entry name" value="OS01G0527900 PROTEIN-RELATED"/>
    <property type="match status" value="1"/>
</dbReference>
<feature type="signal peptide" evidence="2">
    <location>
        <begin position="1"/>
        <end position="31"/>
    </location>
</feature>
<feature type="chain" id="PRO_5026324791" evidence="2">
    <location>
        <begin position="32"/>
        <end position="208"/>
    </location>
</feature>
<dbReference type="EMBL" id="SPHZ02000009">
    <property type="protein sequence ID" value="KAF0897848.1"/>
    <property type="molecule type" value="Genomic_DNA"/>
</dbReference>
<gene>
    <name evidence="3" type="ORF">E2562_001576</name>
</gene>
<accession>A0A6G1CBJ1</accession>
<proteinExistence type="predicted"/>
<keyword evidence="4" id="KW-1185">Reference proteome</keyword>
<feature type="region of interest" description="Disordered" evidence="1">
    <location>
        <begin position="42"/>
        <end position="71"/>
    </location>
</feature>